<reference evidence="6" key="1">
    <citation type="journal article" date="2014" name="Front. Microbiol.">
        <title>High frequency of phylogenetically diverse reductive dehalogenase-homologous genes in deep subseafloor sedimentary metagenomes.</title>
        <authorList>
            <person name="Kawai M."/>
            <person name="Futagami T."/>
            <person name="Toyoda A."/>
            <person name="Takaki Y."/>
            <person name="Nishi S."/>
            <person name="Hori S."/>
            <person name="Arai W."/>
            <person name="Tsubouchi T."/>
            <person name="Morono Y."/>
            <person name="Uchiyama I."/>
            <person name="Ito T."/>
            <person name="Fujiyama A."/>
            <person name="Inagaki F."/>
            <person name="Takami H."/>
        </authorList>
    </citation>
    <scope>NUCLEOTIDE SEQUENCE</scope>
    <source>
        <strain evidence="6">Expedition CK06-06</strain>
    </source>
</reference>
<proteinExistence type="inferred from homology"/>
<comment type="similarity">
    <text evidence="1">Belongs to the bacterial ribosomal protein bS20 family.</text>
</comment>
<accession>X1F2X2</accession>
<keyword evidence="5" id="KW-0687">Ribonucleoprotein</keyword>
<dbReference type="NCBIfam" id="TIGR00029">
    <property type="entry name" value="S20"/>
    <property type="match status" value="1"/>
</dbReference>
<dbReference type="GO" id="GO:0015935">
    <property type="term" value="C:small ribosomal subunit"/>
    <property type="evidence" value="ECO:0007669"/>
    <property type="project" value="TreeGrafter"/>
</dbReference>
<sequence>MPRIKLANKIARATERRRLRNSTTKSRMKTAIAKVGKLIVAGNMELAGKETVKAISYIDKAVSAGVIHRNKGARLNSQLTRQYPLFPD</sequence>
<organism evidence="6">
    <name type="scientific">marine sediment metagenome</name>
    <dbReference type="NCBI Taxonomy" id="412755"/>
    <lineage>
        <taxon>unclassified sequences</taxon>
        <taxon>metagenomes</taxon>
        <taxon>ecological metagenomes</taxon>
    </lineage>
</organism>
<evidence type="ECO:0000256" key="4">
    <source>
        <dbReference type="ARBA" id="ARBA00022980"/>
    </source>
</evidence>
<dbReference type="GO" id="GO:0005829">
    <property type="term" value="C:cytosol"/>
    <property type="evidence" value="ECO:0007669"/>
    <property type="project" value="TreeGrafter"/>
</dbReference>
<dbReference type="GO" id="GO:0003735">
    <property type="term" value="F:structural constituent of ribosome"/>
    <property type="evidence" value="ECO:0007669"/>
    <property type="project" value="InterPro"/>
</dbReference>
<evidence type="ECO:0000256" key="5">
    <source>
        <dbReference type="ARBA" id="ARBA00023274"/>
    </source>
</evidence>
<evidence type="ECO:0000256" key="1">
    <source>
        <dbReference type="ARBA" id="ARBA00007634"/>
    </source>
</evidence>
<name>X1F2X2_9ZZZZ</name>
<comment type="caution">
    <text evidence="6">The sequence shown here is derived from an EMBL/GenBank/DDBJ whole genome shotgun (WGS) entry which is preliminary data.</text>
</comment>
<gene>
    <name evidence="6" type="ORF">S01H4_58481</name>
</gene>
<dbReference type="EMBL" id="BART01034163">
    <property type="protein sequence ID" value="GAH15153.1"/>
    <property type="molecule type" value="Genomic_DNA"/>
</dbReference>
<evidence type="ECO:0000256" key="2">
    <source>
        <dbReference type="ARBA" id="ARBA00022730"/>
    </source>
</evidence>
<dbReference type="Pfam" id="PF01649">
    <property type="entry name" value="Ribosomal_S20p"/>
    <property type="match status" value="1"/>
</dbReference>
<dbReference type="Gene3D" id="1.20.58.110">
    <property type="entry name" value="Ribosomal protein S20"/>
    <property type="match status" value="1"/>
</dbReference>
<dbReference type="PANTHER" id="PTHR33398">
    <property type="entry name" value="30S RIBOSOMAL PROTEIN S20"/>
    <property type="match status" value="1"/>
</dbReference>
<evidence type="ECO:0008006" key="7">
    <source>
        <dbReference type="Google" id="ProtNLM"/>
    </source>
</evidence>
<dbReference type="AlphaFoldDB" id="X1F2X2"/>
<evidence type="ECO:0000256" key="3">
    <source>
        <dbReference type="ARBA" id="ARBA00022884"/>
    </source>
</evidence>
<dbReference type="HAMAP" id="MF_00500">
    <property type="entry name" value="Ribosomal_bS20"/>
    <property type="match status" value="1"/>
</dbReference>
<evidence type="ECO:0000313" key="6">
    <source>
        <dbReference type="EMBL" id="GAH15153.1"/>
    </source>
</evidence>
<keyword evidence="4" id="KW-0689">Ribosomal protein</keyword>
<keyword evidence="2" id="KW-0699">rRNA-binding</keyword>
<keyword evidence="3" id="KW-0694">RNA-binding</keyword>
<dbReference type="GO" id="GO:0006412">
    <property type="term" value="P:translation"/>
    <property type="evidence" value="ECO:0007669"/>
    <property type="project" value="InterPro"/>
</dbReference>
<dbReference type="InterPro" id="IPR002583">
    <property type="entry name" value="Ribosomal_bS20"/>
</dbReference>
<dbReference type="PANTHER" id="PTHR33398:SF1">
    <property type="entry name" value="SMALL RIBOSOMAL SUBUNIT PROTEIN BS20C"/>
    <property type="match status" value="1"/>
</dbReference>
<dbReference type="InterPro" id="IPR036510">
    <property type="entry name" value="Ribosomal_bS20_sf"/>
</dbReference>
<protein>
    <recommendedName>
        <fullName evidence="7">30S ribosomal protein S20</fullName>
    </recommendedName>
</protein>
<dbReference type="SUPFAM" id="SSF46992">
    <property type="entry name" value="Ribosomal protein S20"/>
    <property type="match status" value="1"/>
</dbReference>
<dbReference type="GO" id="GO:0070181">
    <property type="term" value="F:small ribosomal subunit rRNA binding"/>
    <property type="evidence" value="ECO:0007669"/>
    <property type="project" value="TreeGrafter"/>
</dbReference>